<dbReference type="AlphaFoldDB" id="A0AAV9K4V3"/>
<accession>A0AAV9K4V3</accession>
<evidence type="ECO:0000313" key="3">
    <source>
        <dbReference type="Proteomes" id="UP001311915"/>
    </source>
</evidence>
<evidence type="ECO:0000259" key="1">
    <source>
        <dbReference type="Pfam" id="PF24626"/>
    </source>
</evidence>
<gene>
    <name evidence="2" type="ORF">R3W88_029281</name>
</gene>
<dbReference type="PANTHER" id="PTHR46148">
    <property type="entry name" value="CHROMO DOMAIN-CONTAINING PROTEIN"/>
    <property type="match status" value="1"/>
</dbReference>
<evidence type="ECO:0000313" key="2">
    <source>
        <dbReference type="EMBL" id="KAK4708356.1"/>
    </source>
</evidence>
<proteinExistence type="predicted"/>
<keyword evidence="3" id="KW-1185">Reference proteome</keyword>
<sequence>MKGVMRFRKKGTLSPRFNNPFEILSRVGKVAYKFVLPPSLSVVHHMFHISMLGKYVPDNSHVLLLDSIVLNPDLSFEEESITILDRQIRKLRTKEIASVKVQWKHHSVGEATCEKKSDICARYPYLFEASGTFFYFMFEYQHNF</sequence>
<protein>
    <recommendedName>
        <fullName evidence="1">Tf2-1-like SH3-like domain-containing protein</fullName>
    </recommendedName>
</protein>
<organism evidence="2 3">
    <name type="scientific">Solanum pinnatisectum</name>
    <name type="common">tansyleaf nightshade</name>
    <dbReference type="NCBI Taxonomy" id="50273"/>
    <lineage>
        <taxon>Eukaryota</taxon>
        <taxon>Viridiplantae</taxon>
        <taxon>Streptophyta</taxon>
        <taxon>Embryophyta</taxon>
        <taxon>Tracheophyta</taxon>
        <taxon>Spermatophyta</taxon>
        <taxon>Magnoliopsida</taxon>
        <taxon>eudicotyledons</taxon>
        <taxon>Gunneridae</taxon>
        <taxon>Pentapetalae</taxon>
        <taxon>asterids</taxon>
        <taxon>lamiids</taxon>
        <taxon>Solanales</taxon>
        <taxon>Solanaceae</taxon>
        <taxon>Solanoideae</taxon>
        <taxon>Solaneae</taxon>
        <taxon>Solanum</taxon>
    </lineage>
</organism>
<name>A0AAV9K4V3_9SOLN</name>
<comment type="caution">
    <text evidence="2">The sequence shown here is derived from an EMBL/GenBank/DDBJ whole genome shotgun (WGS) entry which is preliminary data.</text>
</comment>
<dbReference type="InterPro" id="IPR056924">
    <property type="entry name" value="SH3_Tf2-1"/>
</dbReference>
<dbReference type="EMBL" id="JAWPEI010000012">
    <property type="protein sequence ID" value="KAK4708356.1"/>
    <property type="molecule type" value="Genomic_DNA"/>
</dbReference>
<dbReference type="Pfam" id="PF24626">
    <property type="entry name" value="SH3_Tf2-1"/>
    <property type="match status" value="1"/>
</dbReference>
<dbReference type="Proteomes" id="UP001311915">
    <property type="component" value="Unassembled WGS sequence"/>
</dbReference>
<feature type="domain" description="Tf2-1-like SH3-like" evidence="1">
    <location>
        <begin position="5"/>
        <end position="56"/>
    </location>
</feature>
<reference evidence="2 3" key="1">
    <citation type="submission" date="2023-10" db="EMBL/GenBank/DDBJ databases">
        <title>Genome-Wide Identification Analysis in wild type Solanum Pinnatisectum Reveals Some Genes Defensing Phytophthora Infestans.</title>
        <authorList>
            <person name="Sun C."/>
        </authorList>
    </citation>
    <scope>NUCLEOTIDE SEQUENCE [LARGE SCALE GENOMIC DNA]</scope>
    <source>
        <strain evidence="2">LQN</strain>
        <tissue evidence="2">Leaf</tissue>
    </source>
</reference>
<dbReference type="PANTHER" id="PTHR46148:SF60">
    <property type="entry name" value="CHROMO DOMAIN-CONTAINING PROTEIN"/>
    <property type="match status" value="1"/>
</dbReference>